<feature type="region of interest" description="Disordered" evidence="1">
    <location>
        <begin position="337"/>
        <end position="358"/>
    </location>
</feature>
<feature type="compositionally biased region" description="Low complexity" evidence="1">
    <location>
        <begin position="545"/>
        <end position="554"/>
    </location>
</feature>
<dbReference type="EMBL" id="ML987189">
    <property type="protein sequence ID" value="KAF2257126.1"/>
    <property type="molecule type" value="Genomic_DNA"/>
</dbReference>
<reference evidence="2" key="1">
    <citation type="journal article" date="2020" name="Stud. Mycol.">
        <title>101 Dothideomycetes genomes: a test case for predicting lifestyles and emergence of pathogens.</title>
        <authorList>
            <person name="Haridas S."/>
            <person name="Albert R."/>
            <person name="Binder M."/>
            <person name="Bloem J."/>
            <person name="Labutti K."/>
            <person name="Salamov A."/>
            <person name="Andreopoulos B."/>
            <person name="Baker S."/>
            <person name="Barry K."/>
            <person name="Bills G."/>
            <person name="Bluhm B."/>
            <person name="Cannon C."/>
            <person name="Castanera R."/>
            <person name="Culley D."/>
            <person name="Daum C."/>
            <person name="Ezra D."/>
            <person name="Gonzalez J."/>
            <person name="Henrissat B."/>
            <person name="Kuo A."/>
            <person name="Liang C."/>
            <person name="Lipzen A."/>
            <person name="Lutzoni F."/>
            <person name="Magnuson J."/>
            <person name="Mondo S."/>
            <person name="Nolan M."/>
            <person name="Ohm R."/>
            <person name="Pangilinan J."/>
            <person name="Park H.-J."/>
            <person name="Ramirez L."/>
            <person name="Alfaro M."/>
            <person name="Sun H."/>
            <person name="Tritt A."/>
            <person name="Yoshinaga Y."/>
            <person name="Zwiers L.-H."/>
            <person name="Turgeon B."/>
            <person name="Goodwin S."/>
            <person name="Spatafora J."/>
            <person name="Crous P."/>
            <person name="Grigoriev I."/>
        </authorList>
    </citation>
    <scope>NUCLEOTIDE SEQUENCE</scope>
    <source>
        <strain evidence="2">CBS 122368</strain>
    </source>
</reference>
<feature type="compositionally biased region" description="Basic and acidic residues" evidence="1">
    <location>
        <begin position="348"/>
        <end position="358"/>
    </location>
</feature>
<feature type="region of interest" description="Disordered" evidence="1">
    <location>
        <begin position="453"/>
        <end position="480"/>
    </location>
</feature>
<feature type="region of interest" description="Disordered" evidence="1">
    <location>
        <begin position="45"/>
        <end position="107"/>
    </location>
</feature>
<evidence type="ECO:0000313" key="3">
    <source>
        <dbReference type="Proteomes" id="UP000800094"/>
    </source>
</evidence>
<gene>
    <name evidence="2" type="ORF">BU26DRAFT_36596</name>
</gene>
<organism evidence="2 3">
    <name type="scientific">Trematosphaeria pertusa</name>
    <dbReference type="NCBI Taxonomy" id="390896"/>
    <lineage>
        <taxon>Eukaryota</taxon>
        <taxon>Fungi</taxon>
        <taxon>Dikarya</taxon>
        <taxon>Ascomycota</taxon>
        <taxon>Pezizomycotina</taxon>
        <taxon>Dothideomycetes</taxon>
        <taxon>Pleosporomycetidae</taxon>
        <taxon>Pleosporales</taxon>
        <taxon>Massarineae</taxon>
        <taxon>Trematosphaeriaceae</taxon>
        <taxon>Trematosphaeria</taxon>
    </lineage>
</organism>
<proteinExistence type="predicted"/>
<feature type="compositionally biased region" description="Basic and acidic residues" evidence="1">
    <location>
        <begin position="456"/>
        <end position="469"/>
    </location>
</feature>
<evidence type="ECO:0000256" key="1">
    <source>
        <dbReference type="SAM" id="MobiDB-lite"/>
    </source>
</evidence>
<keyword evidence="3" id="KW-1185">Reference proteome</keyword>
<evidence type="ECO:0000313" key="2">
    <source>
        <dbReference type="EMBL" id="KAF2257126.1"/>
    </source>
</evidence>
<accession>A0A6A6J3B8</accession>
<feature type="region of interest" description="Disordered" evidence="1">
    <location>
        <begin position="532"/>
        <end position="578"/>
    </location>
</feature>
<feature type="compositionally biased region" description="Polar residues" evidence="1">
    <location>
        <begin position="62"/>
        <end position="71"/>
    </location>
</feature>
<dbReference type="Proteomes" id="UP000800094">
    <property type="component" value="Unassembled WGS sequence"/>
</dbReference>
<dbReference type="GeneID" id="54575851"/>
<dbReference type="RefSeq" id="XP_033692130.1">
    <property type="nucleotide sequence ID" value="XM_033822521.1"/>
</dbReference>
<feature type="region of interest" description="Disordered" evidence="1">
    <location>
        <begin position="1"/>
        <end position="22"/>
    </location>
</feature>
<sequence length="578" mass="66770">MASPPGDRLGLHRKRETDGPIDMKRYMKQQKRALENKPQLAAQYLANRVDSPSAAKRRDNGLPSQPRSSEATVKPLERDPEETLQQNSKLRKLLEEERRRRTTVDEASRELQMTLHKKLEALERRLDDSQTAQTHECARWRSEDDAQLQHRAQLEKSLQLRDEACQSLAVQIEDIQKQFSQETSAREGLQERFHLFRDEIQNTLNAQRCQPFPVAQETREPAGQFGTHEDSVARLETRLTEIASRGRSDTERDRIIEPMKPVLAALRAVMLKSQSIQTFERTTALPEPLQRLNCSHETCDASVQMSSDERRELPTRLNDVQKTVNNHSTWLFRPQLDTEKLGQGAQQEKTERSSLESISAKEAKQLAPRVDQGIQVRMPDIEALESKLLLLSSTLDELRKSISTIGEQMLDWKHQRMQDDSFLRNEWRAFRDEMSDSRSTCKRKMKEMAGITATAQEERKDPNNQRDSTHPTAAIQVSTDDWEALRNQVEDASQRAEKTYNLMTQYNEYIRLYVRAENKKITEKELGEQVRALEKGRRAASGGRQQKATAQEQAPPEEEQEKTRERSQRRGRGDEETP</sequence>
<protein>
    <submittedName>
        <fullName evidence="2">Uncharacterized protein</fullName>
    </submittedName>
</protein>
<name>A0A6A6J3B8_9PLEO</name>
<feature type="compositionally biased region" description="Basic and acidic residues" evidence="1">
    <location>
        <begin position="561"/>
        <end position="578"/>
    </location>
</feature>
<dbReference type="AlphaFoldDB" id="A0A6A6J3B8"/>
<feature type="compositionally biased region" description="Basic and acidic residues" evidence="1">
    <location>
        <begin position="92"/>
        <end position="107"/>
    </location>
</feature>